<evidence type="ECO:0000313" key="1">
    <source>
        <dbReference type="EMBL" id="KAL0128965.1"/>
    </source>
</evidence>
<organism evidence="1 2">
    <name type="scientific">Cardiocondyla obscurior</name>
    <dbReference type="NCBI Taxonomy" id="286306"/>
    <lineage>
        <taxon>Eukaryota</taxon>
        <taxon>Metazoa</taxon>
        <taxon>Ecdysozoa</taxon>
        <taxon>Arthropoda</taxon>
        <taxon>Hexapoda</taxon>
        <taxon>Insecta</taxon>
        <taxon>Pterygota</taxon>
        <taxon>Neoptera</taxon>
        <taxon>Endopterygota</taxon>
        <taxon>Hymenoptera</taxon>
        <taxon>Apocrita</taxon>
        <taxon>Aculeata</taxon>
        <taxon>Formicoidea</taxon>
        <taxon>Formicidae</taxon>
        <taxon>Myrmicinae</taxon>
        <taxon>Cardiocondyla</taxon>
    </lineage>
</organism>
<sequence>MCPWPPNSCHWLSTCLRYPPPCSLPAIFLVSPPSAAVCSSSAEITSCSQMRAVPRIIQTDHPARRSQFSREPRGFANNLLDQPILTKRWSMCGVKKKRKKKKYCAIQLLRGILPSRICHEFPLCSVTNLSGLLSARMTRAE</sequence>
<evidence type="ECO:0008006" key="3">
    <source>
        <dbReference type="Google" id="ProtNLM"/>
    </source>
</evidence>
<accession>A0AAW2GN16</accession>
<dbReference type="AlphaFoldDB" id="A0AAW2GN16"/>
<name>A0AAW2GN16_9HYME</name>
<proteinExistence type="predicted"/>
<dbReference type="Proteomes" id="UP001430953">
    <property type="component" value="Unassembled WGS sequence"/>
</dbReference>
<dbReference type="EMBL" id="JADYXP020000003">
    <property type="protein sequence ID" value="KAL0128965.1"/>
    <property type="molecule type" value="Genomic_DNA"/>
</dbReference>
<gene>
    <name evidence="1" type="ORF">PUN28_003976</name>
</gene>
<evidence type="ECO:0000313" key="2">
    <source>
        <dbReference type="Proteomes" id="UP001430953"/>
    </source>
</evidence>
<comment type="caution">
    <text evidence="1">The sequence shown here is derived from an EMBL/GenBank/DDBJ whole genome shotgun (WGS) entry which is preliminary data.</text>
</comment>
<protein>
    <recommendedName>
        <fullName evidence="3">Secreted protein</fullName>
    </recommendedName>
</protein>
<reference evidence="1 2" key="1">
    <citation type="submission" date="2023-03" db="EMBL/GenBank/DDBJ databases">
        <title>High recombination rates correlate with genetic variation in Cardiocondyla obscurior ants.</title>
        <authorList>
            <person name="Errbii M."/>
        </authorList>
    </citation>
    <scope>NUCLEOTIDE SEQUENCE [LARGE SCALE GENOMIC DNA]</scope>
    <source>
        <strain evidence="1">Alpha-2009</strain>
        <tissue evidence="1">Whole body</tissue>
    </source>
</reference>
<keyword evidence="2" id="KW-1185">Reference proteome</keyword>